<dbReference type="AlphaFoldDB" id="V5I443"/>
<dbReference type="eggNOG" id="ENOG502QQ1E">
    <property type="taxonomic scope" value="Eukaryota"/>
</dbReference>
<feature type="coiled-coil region" evidence="13">
    <location>
        <begin position="170"/>
        <end position="204"/>
    </location>
</feature>
<evidence type="ECO:0000256" key="11">
    <source>
        <dbReference type="ARBA" id="ARBA00024807"/>
    </source>
</evidence>
<evidence type="ECO:0000313" key="15">
    <source>
        <dbReference type="EMBL" id="GAD98145.1"/>
    </source>
</evidence>
<keyword evidence="6 12" id="KW-0809">Transit peptide</keyword>
<dbReference type="Pfam" id="PF05546">
    <property type="entry name" value="She9_MDM33"/>
    <property type="match status" value="1"/>
</dbReference>
<keyword evidence="8 13" id="KW-0175">Coiled coil</keyword>
<dbReference type="PANTHER" id="PTHR31961:SF3">
    <property type="entry name" value="SENSITIVE TO HIGH EXPRESSION PROTEIN 9, MITOCHONDRIAL"/>
    <property type="match status" value="1"/>
</dbReference>
<accession>V5I443</accession>
<reference evidence="16" key="1">
    <citation type="journal article" date="2014" name="Genome Announc.">
        <title>Draft genome sequence of the formaldehyde-resistant fungus Byssochlamys spectabilis No. 5 (anamorph Paecilomyces variotii No. 5) (NBRC109023).</title>
        <authorList>
            <person name="Oka T."/>
            <person name="Ekino K."/>
            <person name="Fukuda K."/>
            <person name="Nomura Y."/>
        </authorList>
    </citation>
    <scope>NUCLEOTIDE SEQUENCE [LARGE SCALE GENOMIC DNA]</scope>
    <source>
        <strain evidence="16">No. 5 / NBRC 109023</strain>
    </source>
</reference>
<comment type="similarity">
    <text evidence="2 12">Belongs to the SHE9 family.</text>
</comment>
<dbReference type="HOGENOM" id="CLU_025632_2_0_1"/>
<evidence type="ECO:0000256" key="8">
    <source>
        <dbReference type="ARBA" id="ARBA00023054"/>
    </source>
</evidence>
<dbReference type="PANTHER" id="PTHR31961">
    <property type="entry name" value="SENSITIVE TO HIGH EXPRESSION PROTEIN 9, MITOCHONDRIAL"/>
    <property type="match status" value="1"/>
</dbReference>
<evidence type="ECO:0000256" key="13">
    <source>
        <dbReference type="SAM" id="Coils"/>
    </source>
</evidence>
<evidence type="ECO:0000256" key="6">
    <source>
        <dbReference type="ARBA" id="ARBA00022946"/>
    </source>
</evidence>
<organism evidence="15 16">
    <name type="scientific">Byssochlamys spectabilis (strain No. 5 / NBRC 109023)</name>
    <name type="common">Paecilomyces variotii</name>
    <dbReference type="NCBI Taxonomy" id="1356009"/>
    <lineage>
        <taxon>Eukaryota</taxon>
        <taxon>Fungi</taxon>
        <taxon>Dikarya</taxon>
        <taxon>Ascomycota</taxon>
        <taxon>Pezizomycotina</taxon>
        <taxon>Eurotiomycetes</taxon>
        <taxon>Eurotiomycetidae</taxon>
        <taxon>Eurotiales</taxon>
        <taxon>Thermoascaceae</taxon>
        <taxon>Paecilomyces</taxon>
    </lineage>
</organism>
<evidence type="ECO:0000313" key="16">
    <source>
        <dbReference type="Proteomes" id="UP000018001"/>
    </source>
</evidence>
<keyword evidence="7 12" id="KW-1133">Transmembrane helix</keyword>
<evidence type="ECO:0000256" key="7">
    <source>
        <dbReference type="ARBA" id="ARBA00022989"/>
    </source>
</evidence>
<dbReference type="InParanoid" id="V5I443"/>
<evidence type="ECO:0000256" key="2">
    <source>
        <dbReference type="ARBA" id="ARBA00007472"/>
    </source>
</evidence>
<keyword evidence="10 12" id="KW-0472">Membrane</keyword>
<evidence type="ECO:0000256" key="12">
    <source>
        <dbReference type="RuleBase" id="RU364128"/>
    </source>
</evidence>
<comment type="subunit">
    <text evidence="3 12">Homooligomer.</text>
</comment>
<dbReference type="Proteomes" id="UP000018001">
    <property type="component" value="Unassembled WGS sequence"/>
</dbReference>
<name>V5I443_BYSSN</name>
<evidence type="ECO:0000256" key="10">
    <source>
        <dbReference type="ARBA" id="ARBA00023136"/>
    </source>
</evidence>
<evidence type="ECO:0000256" key="3">
    <source>
        <dbReference type="ARBA" id="ARBA00011182"/>
    </source>
</evidence>
<dbReference type="FunCoup" id="V5I443">
    <property type="interactions" value="45"/>
</dbReference>
<dbReference type="GO" id="GO:0005743">
    <property type="term" value="C:mitochondrial inner membrane"/>
    <property type="evidence" value="ECO:0007669"/>
    <property type="project" value="UniProtKB-SubCell"/>
</dbReference>
<evidence type="ECO:0000256" key="4">
    <source>
        <dbReference type="ARBA" id="ARBA00022692"/>
    </source>
</evidence>
<comment type="subcellular location">
    <subcellularLocation>
        <location evidence="1 12">Mitochondrion inner membrane</location>
        <topology evidence="1 12">Multi-pass membrane protein</topology>
    </subcellularLocation>
</comment>
<gene>
    <name evidence="15" type="ORF">PVAR5_6836</name>
</gene>
<feature type="transmembrane region" description="Helical" evidence="12">
    <location>
        <begin position="457"/>
        <end position="479"/>
    </location>
</feature>
<feature type="transmembrane region" description="Helical" evidence="12">
    <location>
        <begin position="289"/>
        <end position="309"/>
    </location>
</feature>
<keyword evidence="5 12" id="KW-0999">Mitochondrion inner membrane</keyword>
<keyword evidence="9 12" id="KW-0496">Mitochondrion</keyword>
<dbReference type="InterPro" id="IPR008839">
    <property type="entry name" value="MDM33_fungi"/>
</dbReference>
<keyword evidence="16" id="KW-1185">Reference proteome</keyword>
<dbReference type="EMBL" id="BAUL01000231">
    <property type="protein sequence ID" value="GAD98145.1"/>
    <property type="molecule type" value="Genomic_DNA"/>
</dbReference>
<feature type="region of interest" description="Disordered" evidence="14">
    <location>
        <begin position="403"/>
        <end position="428"/>
    </location>
</feature>
<keyword evidence="4 12" id="KW-0812">Transmembrane</keyword>
<comment type="caution">
    <text evidence="15">The sequence shown here is derived from an EMBL/GenBank/DDBJ whole genome shotgun (WGS) entry which is preliminary data.</text>
</comment>
<evidence type="ECO:0000256" key="14">
    <source>
        <dbReference type="SAM" id="MobiDB-lite"/>
    </source>
</evidence>
<evidence type="ECO:0000256" key="5">
    <source>
        <dbReference type="ARBA" id="ARBA00022792"/>
    </source>
</evidence>
<evidence type="ECO:0000256" key="1">
    <source>
        <dbReference type="ARBA" id="ARBA00004448"/>
    </source>
</evidence>
<proteinExistence type="inferred from homology"/>
<comment type="function">
    <text evidence="11">Required for the maintenance of the structure of the mitochondrial inner membrane. Involved in mitochondrial morphology. Causes growth arrest when highly overexpressed.</text>
</comment>
<dbReference type="OrthoDB" id="5595506at2759"/>
<protein>
    <recommendedName>
        <fullName evidence="12">Sensitive to high expression protein 9, mitochondrial</fullName>
    </recommendedName>
</protein>
<evidence type="ECO:0000256" key="9">
    <source>
        <dbReference type="ARBA" id="ARBA00023128"/>
    </source>
</evidence>
<dbReference type="GO" id="GO:0007007">
    <property type="term" value="P:inner mitochondrial membrane organization"/>
    <property type="evidence" value="ECO:0007669"/>
    <property type="project" value="TreeGrafter"/>
</dbReference>
<sequence>MQSMPFLLRQSLRSSVSLARTTRPVRSPVLPTGPEALFLGRKSARTFSICPQCQFRTQSAFRFSGEQDKLKEEKLFGEEKKDLDELNRVKGELETDTGPTVAKATENTAQEEEQRKAGFQNGRIGGNLPSYLEDHRSQISKRFTNLMDNLQSNVFIAGQRLNDLTGYSAIENLKREILHQENRVRETRARVREAKDAYAAAINRRSTSQREVNELLQRKHAWSPSDLERFTLLYRNDHTNEVAEAEAQEALSAAEQEAEEAAARLSKSILSRYHEEQVWSDKIRRMSTWGTWGLMGVNVLLFLIFQVAVEPWRRKRLVKGFEEKVIEAIEKERTILQIKEATGATEATAVPTALAATTTTPTLAVDTTADAIAAESAALAAGSEGTETADPTKPEQIIAPAEQETISTTTTTSPELQKPDYWQSQLPSTPSFSVESWKQCLHDLFSERNIAISQRDLTTVTIQSAAAGAAIMGLLIAIVRPR</sequence>